<evidence type="ECO:0000256" key="9">
    <source>
        <dbReference type="HAMAP-Rule" id="MF_00125"/>
    </source>
</evidence>
<dbReference type="PROSITE" id="PS50862">
    <property type="entry name" value="AA_TRNA_LIGASE_II"/>
    <property type="match status" value="1"/>
</dbReference>
<dbReference type="InterPro" id="IPR004517">
    <property type="entry name" value="HisZ"/>
</dbReference>
<dbReference type="GO" id="GO:0006427">
    <property type="term" value="P:histidyl-tRNA aminoacylation"/>
    <property type="evidence" value="ECO:0007669"/>
    <property type="project" value="TreeGrafter"/>
</dbReference>
<evidence type="ECO:0000256" key="3">
    <source>
        <dbReference type="ARBA" id="ARBA00005539"/>
    </source>
</evidence>
<dbReference type="PANTHER" id="PTHR43707">
    <property type="entry name" value="HISTIDYL-TRNA SYNTHETASE"/>
    <property type="match status" value="1"/>
</dbReference>
<organism evidence="12 13">
    <name type="scientific">Candidatus Enterocloster faecavium</name>
    <dbReference type="NCBI Taxonomy" id="2838560"/>
    <lineage>
        <taxon>Bacteria</taxon>
        <taxon>Bacillati</taxon>
        <taxon>Bacillota</taxon>
        <taxon>Clostridia</taxon>
        <taxon>Lachnospirales</taxon>
        <taxon>Lachnospiraceae</taxon>
        <taxon>Enterocloster</taxon>
    </lineage>
</organism>
<dbReference type="GO" id="GO:0140096">
    <property type="term" value="F:catalytic activity, acting on a protein"/>
    <property type="evidence" value="ECO:0007669"/>
    <property type="project" value="UniProtKB-ARBA"/>
</dbReference>
<feature type="binding site" evidence="10">
    <location>
        <begin position="83"/>
        <end position="85"/>
    </location>
    <ligand>
        <name>L-histidine</name>
        <dbReference type="ChEBI" id="CHEBI:57595"/>
    </ligand>
</feature>
<sequence>MSEMNRMIHTPEGVRDIYNGECGRRLAVQERILKVLYSYGYEHIQTPSFEFMDTFRQDRGSAGSREMFKFFDRDNNTLVLRPDMTPAIARCVAKYFKDETMPLRLCYLERTYKNNSSYQGRLKERTETGAELIGDNCADADGEMIALVTACLKASGLEEFQVELGQARFYQSLLEEAGLDAETEEELSRLIENKNPFGVEALLRDRPMKEELRRLFIRLPELFGTADEIRQVRSLTDNPRALEAVDRLLQVHQVIEACGLSRYVTYDLGMLSNYRYYTGIIFKAYTYGTGEYIATGGRYDGLLSQFGKDFPAIGFAIVLDRLMDALSRQNIPVEFKQTNTLLLYEESARKNALWLAGYLRDHGLYLQSMKRREDKTKEDYRQMGERRGFRNLLYLEGDGKIVRNLDLVRGCEDQVPLSAYGQGPEEGGES</sequence>
<comment type="caution">
    <text evidence="12">The sequence shown here is derived from an EMBL/GenBank/DDBJ whole genome shotgun (WGS) entry which is preliminary data.</text>
</comment>
<evidence type="ECO:0000256" key="10">
    <source>
        <dbReference type="PIRSR" id="PIRSR001549-1"/>
    </source>
</evidence>
<dbReference type="InterPro" id="IPR045864">
    <property type="entry name" value="aa-tRNA-synth_II/BPL/LPL"/>
</dbReference>
<evidence type="ECO:0000313" key="13">
    <source>
        <dbReference type="Proteomes" id="UP000886804"/>
    </source>
</evidence>
<evidence type="ECO:0000256" key="6">
    <source>
        <dbReference type="ARBA" id="ARBA00022605"/>
    </source>
</evidence>
<dbReference type="GO" id="GO:0016757">
    <property type="term" value="F:glycosyltransferase activity"/>
    <property type="evidence" value="ECO:0007669"/>
    <property type="project" value="UniProtKB-KW"/>
</dbReference>
<dbReference type="SUPFAM" id="SSF55681">
    <property type="entry name" value="Class II aaRS and biotin synthetases"/>
    <property type="match status" value="1"/>
</dbReference>
<comment type="similarity">
    <text evidence="3 9">Belongs to the class-II aminoacyl-tRNA synthetase family. HisZ subfamily.</text>
</comment>
<dbReference type="GO" id="GO:0004821">
    <property type="term" value="F:histidine-tRNA ligase activity"/>
    <property type="evidence" value="ECO:0007669"/>
    <property type="project" value="TreeGrafter"/>
</dbReference>
<gene>
    <name evidence="9 12" type="primary">hisZ</name>
    <name evidence="12" type="ORF">H9716_06960</name>
</gene>
<feature type="domain" description="Aminoacyl-transfer RNA synthetases class-II family profile" evidence="11">
    <location>
        <begin position="28"/>
        <end position="311"/>
    </location>
</feature>
<evidence type="ECO:0000256" key="4">
    <source>
        <dbReference type="ARBA" id="ARBA00020397"/>
    </source>
</evidence>
<proteinExistence type="inferred from homology"/>
<feature type="binding site" evidence="10">
    <location>
        <begin position="276"/>
        <end position="277"/>
    </location>
    <ligand>
        <name>L-histidine</name>
        <dbReference type="ChEBI" id="CHEBI:57595"/>
    </ligand>
</feature>
<name>A0A9D2L7X4_9FIRM</name>
<keyword evidence="12" id="KW-0328">Glycosyltransferase</keyword>
<dbReference type="PIRSF" id="PIRSF001549">
    <property type="entry name" value="His-tRNA_synth"/>
    <property type="match status" value="1"/>
</dbReference>
<dbReference type="Gene3D" id="3.30.930.10">
    <property type="entry name" value="Bira Bifunctional Protein, Domain 2"/>
    <property type="match status" value="1"/>
</dbReference>
<comment type="subcellular location">
    <subcellularLocation>
        <location evidence="1 9">Cytoplasm</location>
    </subcellularLocation>
</comment>
<comment type="function">
    <text evidence="8 9">Required for the first step of histidine biosynthesis. May allow the feedback regulation of ATP phosphoribosyltransferase activity by histidine.</text>
</comment>
<dbReference type="InterPro" id="IPR006195">
    <property type="entry name" value="aa-tRNA-synth_II"/>
</dbReference>
<dbReference type="NCBIfam" id="TIGR00443">
    <property type="entry name" value="hisZ_biosyn_reg"/>
    <property type="match status" value="1"/>
</dbReference>
<evidence type="ECO:0000256" key="5">
    <source>
        <dbReference type="ARBA" id="ARBA00022490"/>
    </source>
</evidence>
<comment type="subunit">
    <text evidence="9">Heteromultimer composed of HisG and HisZ subunits.</text>
</comment>
<evidence type="ECO:0000256" key="8">
    <source>
        <dbReference type="ARBA" id="ARBA00025246"/>
    </source>
</evidence>
<dbReference type="InterPro" id="IPR041715">
    <property type="entry name" value="HisRS-like_core"/>
</dbReference>
<evidence type="ECO:0000256" key="2">
    <source>
        <dbReference type="ARBA" id="ARBA00004667"/>
    </source>
</evidence>
<dbReference type="Proteomes" id="UP000886804">
    <property type="component" value="Unassembled WGS sequence"/>
</dbReference>
<dbReference type="GO" id="GO:0005737">
    <property type="term" value="C:cytoplasm"/>
    <property type="evidence" value="ECO:0007669"/>
    <property type="project" value="UniProtKB-SubCell"/>
</dbReference>
<feature type="binding site" evidence="10">
    <location>
        <position position="131"/>
    </location>
    <ligand>
        <name>L-histidine</name>
        <dbReference type="ChEBI" id="CHEBI:57595"/>
    </ligand>
</feature>
<dbReference type="GO" id="GO:0000105">
    <property type="term" value="P:L-histidine biosynthetic process"/>
    <property type="evidence" value="ECO:0007669"/>
    <property type="project" value="UniProtKB-UniRule"/>
</dbReference>
<evidence type="ECO:0000256" key="7">
    <source>
        <dbReference type="ARBA" id="ARBA00023102"/>
    </source>
</evidence>
<reference evidence="12" key="1">
    <citation type="journal article" date="2021" name="PeerJ">
        <title>Extensive microbial diversity within the chicken gut microbiome revealed by metagenomics and culture.</title>
        <authorList>
            <person name="Gilroy R."/>
            <person name="Ravi A."/>
            <person name="Getino M."/>
            <person name="Pursley I."/>
            <person name="Horton D.L."/>
            <person name="Alikhan N.F."/>
            <person name="Baker D."/>
            <person name="Gharbi K."/>
            <person name="Hall N."/>
            <person name="Watson M."/>
            <person name="Adriaenssens E.M."/>
            <person name="Foster-Nyarko E."/>
            <person name="Jarju S."/>
            <person name="Secka A."/>
            <person name="Antonio M."/>
            <person name="Oren A."/>
            <person name="Chaudhuri R.R."/>
            <person name="La Ragione R."/>
            <person name="Hildebrand F."/>
            <person name="Pallen M.J."/>
        </authorList>
    </citation>
    <scope>NUCLEOTIDE SEQUENCE</scope>
    <source>
        <strain evidence="12">CHK188-4685</strain>
    </source>
</reference>
<accession>A0A9D2L7X4</accession>
<dbReference type="PANTHER" id="PTHR43707:SF6">
    <property type="entry name" value="ATP PHOSPHORIBOSYLTRANSFERASE REGULATORY SUBUNIT"/>
    <property type="match status" value="1"/>
</dbReference>
<dbReference type="HAMAP" id="MF_00125">
    <property type="entry name" value="HisZ"/>
    <property type="match status" value="1"/>
</dbReference>
<comment type="miscellaneous">
    <text evidence="9">This function is generally fulfilled by the C-terminal part of HisG, which is missing in some bacteria such as this one.</text>
</comment>
<dbReference type="Pfam" id="PF13393">
    <property type="entry name" value="tRNA-synt_His"/>
    <property type="match status" value="1"/>
</dbReference>
<dbReference type="CDD" id="cd00773">
    <property type="entry name" value="HisRS-like_core"/>
    <property type="match status" value="1"/>
</dbReference>
<evidence type="ECO:0000256" key="1">
    <source>
        <dbReference type="ARBA" id="ARBA00004496"/>
    </source>
</evidence>
<evidence type="ECO:0000259" key="11">
    <source>
        <dbReference type="PROSITE" id="PS50862"/>
    </source>
</evidence>
<reference evidence="12" key="2">
    <citation type="submission" date="2021-04" db="EMBL/GenBank/DDBJ databases">
        <authorList>
            <person name="Gilroy R."/>
        </authorList>
    </citation>
    <scope>NUCLEOTIDE SEQUENCE</scope>
    <source>
        <strain evidence="12">CHK188-4685</strain>
    </source>
</reference>
<evidence type="ECO:0000313" key="12">
    <source>
        <dbReference type="EMBL" id="HJB07593.1"/>
    </source>
</evidence>
<protein>
    <recommendedName>
        <fullName evidence="4 9">ATP phosphoribosyltransferase regulatory subunit</fullName>
    </recommendedName>
</protein>
<keyword evidence="12" id="KW-0808">Transferase</keyword>
<dbReference type="AlphaFoldDB" id="A0A9D2L7X4"/>
<keyword evidence="6 9" id="KW-0028">Amino-acid biosynthesis</keyword>
<dbReference type="EMBL" id="DWYS01000084">
    <property type="protein sequence ID" value="HJB07593.1"/>
    <property type="molecule type" value="Genomic_DNA"/>
</dbReference>
<comment type="pathway">
    <text evidence="2 9">Amino-acid biosynthesis; L-histidine biosynthesis; L-histidine from 5-phospho-alpha-D-ribose 1-diphosphate: step 1/9.</text>
</comment>
<keyword evidence="7 9" id="KW-0368">Histidine biosynthesis</keyword>
<dbReference type="InterPro" id="IPR004516">
    <property type="entry name" value="HisRS/HisZ"/>
</dbReference>
<keyword evidence="5 9" id="KW-0963">Cytoplasm</keyword>